<keyword evidence="3" id="KW-0238">DNA-binding</keyword>
<dbReference type="STRING" id="990316.MCON_0044"/>
<dbReference type="EMBL" id="CP002565">
    <property type="protein sequence ID" value="AEB68281.1"/>
    <property type="molecule type" value="Genomic_DNA"/>
</dbReference>
<dbReference type="AlphaFoldDB" id="F4BSV9"/>
<dbReference type="EMBL" id="CP002565">
    <property type="protein sequence ID" value="AEB67746.1"/>
    <property type="molecule type" value="Genomic_DNA"/>
</dbReference>
<gene>
    <name evidence="6" type="ordered locus">MCON_0044</name>
    <name evidence="7" type="ordered locus">MCON_0657</name>
    <name evidence="8" type="ordered locus">MCON_0991</name>
    <name evidence="9" type="ordered locus">MCON_1396</name>
    <name evidence="10" type="ordered locus">MCON_1657</name>
    <name evidence="11" type="ordered locus">MCON_2209</name>
    <name evidence="12" type="ordered locus">MCON_2956</name>
</gene>
<evidence type="ECO:0000313" key="7">
    <source>
        <dbReference type="EMBL" id="AEB67478.1"/>
    </source>
</evidence>
<organism evidence="9 13">
    <name type="scientific">Methanothrix soehngenii (strain ATCC 5969 / DSM 3671 / JCM 10134 / NBRC 103675 / OCM 69 / GP-6)</name>
    <name type="common">Methanosaeta concilii</name>
    <dbReference type="NCBI Taxonomy" id="990316"/>
    <lineage>
        <taxon>Archaea</taxon>
        <taxon>Methanobacteriati</taxon>
        <taxon>Methanobacteriota</taxon>
        <taxon>Stenosarchaea group</taxon>
        <taxon>Methanomicrobia</taxon>
        <taxon>Methanotrichales</taxon>
        <taxon>Methanotrichaceae</taxon>
        <taxon>Methanothrix</taxon>
    </lineage>
</organism>
<dbReference type="EMBL" id="CP002565">
    <property type="protein sequence ID" value="AEB66965.1"/>
    <property type="molecule type" value="Genomic_DNA"/>
</dbReference>
<dbReference type="KEGG" id="mcj:MCON_0657"/>
<name>F4BSV9_METSG</name>
<proteinExistence type="inferred from homology"/>
<dbReference type="EMBL" id="CP002565">
    <property type="protein sequence ID" value="AEB67478.1"/>
    <property type="molecule type" value="Genomic_DNA"/>
</dbReference>
<dbReference type="KEGG" id="mcj:MCON_1396"/>
<evidence type="ECO:0000313" key="11">
    <source>
        <dbReference type="EMBL" id="AEB68722.1"/>
    </source>
</evidence>
<evidence type="ECO:0000259" key="5">
    <source>
        <dbReference type="Pfam" id="PF01609"/>
    </source>
</evidence>
<dbReference type="Proteomes" id="UP000007807">
    <property type="component" value="Chromosome"/>
</dbReference>
<dbReference type="PANTHER" id="PTHR33258:SF1">
    <property type="entry name" value="TRANSPOSASE INSL FOR INSERTION SEQUENCE ELEMENT IS186A-RELATED"/>
    <property type="match status" value="1"/>
</dbReference>
<evidence type="ECO:0000313" key="6">
    <source>
        <dbReference type="EMBL" id="AEB66965.1"/>
    </source>
</evidence>
<dbReference type="Pfam" id="PF01609">
    <property type="entry name" value="DDE_Tnp_1"/>
    <property type="match status" value="1"/>
</dbReference>
<dbReference type="KEGG" id="mcj:MCON_0044"/>
<dbReference type="InterPro" id="IPR012337">
    <property type="entry name" value="RNaseH-like_sf"/>
</dbReference>
<dbReference type="InterPro" id="IPR047952">
    <property type="entry name" value="Transpos_IS4"/>
</dbReference>
<sequence>MEYVILYSIQGISMRKGVSQIEKDIVEQELTRMFESKWIRDKARESGLIERERKIDPVIMFWTLAIGYGSQLYRTIVELKRVYEVRGKVSISDSSWHDRFTPELVKFLRECVIHGIEHISEEPSRILGDRLASFRDVMIQDSTIIRLHKSLADKWPATRSRKVAAGVKVAFLTSAIANSPKSISILPENTNDVKTLKIGPWVKDIILLIDLGFYKYQLFSRIVENGGSFVSRLKSNANPLIVGTNQVRNTRGVDLNGKHLKDIKLEKSDDIFDVNVEVSFDRRSYRGESKKDNKIFRLVAIYNTEAEEHHFYLTNISSDILNASEVAAVYSGRWEVELIFKELKSRYALDQITTKSPYAIEALIWVSILTLLVSRKLYSIVRKLNPGAKMVRFTQLRWSNIFVQNSSHLLSAILDYLGIEHDFSTVLNVCSSEALDPHVNRERFREGLWS</sequence>
<dbReference type="NCBIfam" id="NF033592">
    <property type="entry name" value="transpos_IS4_1"/>
    <property type="match status" value="1"/>
</dbReference>
<evidence type="ECO:0000313" key="12">
    <source>
        <dbReference type="EMBL" id="AEB69301.1"/>
    </source>
</evidence>
<dbReference type="InterPro" id="IPR002559">
    <property type="entry name" value="Transposase_11"/>
</dbReference>
<evidence type="ECO:0000256" key="4">
    <source>
        <dbReference type="ARBA" id="ARBA00023172"/>
    </source>
</evidence>
<dbReference type="SUPFAM" id="SSF53098">
    <property type="entry name" value="Ribonuclease H-like"/>
    <property type="match status" value="1"/>
</dbReference>
<reference evidence="9 13" key="1">
    <citation type="journal article" date="2011" name="J. Bacteriol.">
        <title>Complete genome sequence of Methanosaeta concilii, a specialist in aceticlastic methanogenesis.</title>
        <authorList>
            <person name="Barber R.D."/>
            <person name="Zhang L."/>
            <person name="Harnack M."/>
            <person name="Olson M.V."/>
            <person name="Kaul R."/>
            <person name="Ingram-Smith C."/>
            <person name="Smith K.S."/>
        </authorList>
    </citation>
    <scope>NUCLEOTIDE SEQUENCE [LARGE SCALE GENOMIC DNA]</scope>
    <source>
        <strain evidence="13">ATCC 5969 / DSM 3671 / JCM 10134 / NBRC 103675 / OCM 69 / GP-6</strain>
        <strain evidence="9">GP6</strain>
    </source>
</reference>
<evidence type="ECO:0000313" key="8">
    <source>
        <dbReference type="EMBL" id="AEB67746.1"/>
    </source>
</evidence>
<dbReference type="GO" id="GO:0003677">
    <property type="term" value="F:DNA binding"/>
    <property type="evidence" value="ECO:0007669"/>
    <property type="project" value="UniProtKB-KW"/>
</dbReference>
<evidence type="ECO:0000256" key="2">
    <source>
        <dbReference type="ARBA" id="ARBA00022578"/>
    </source>
</evidence>
<evidence type="ECO:0000313" key="10">
    <source>
        <dbReference type="EMBL" id="AEB68281.1"/>
    </source>
</evidence>
<accession>F4BSV9</accession>
<dbReference type="KEGG" id="mcj:MCON_2956"/>
<dbReference type="KEGG" id="mcj:MCON_0991"/>
<dbReference type="EMBL" id="CP002565">
    <property type="protein sequence ID" value="AEB69301.1"/>
    <property type="molecule type" value="Genomic_DNA"/>
</dbReference>
<dbReference type="PANTHER" id="PTHR33258">
    <property type="entry name" value="TRANSPOSASE INSL FOR INSERTION SEQUENCE ELEMENT IS186A-RELATED"/>
    <property type="match status" value="1"/>
</dbReference>
<dbReference type="HOGENOM" id="CLU_042765_2_0_2"/>
<evidence type="ECO:0000256" key="3">
    <source>
        <dbReference type="ARBA" id="ARBA00023125"/>
    </source>
</evidence>
<feature type="domain" description="Transposase IS4-like" evidence="5">
    <location>
        <begin position="133"/>
        <end position="371"/>
    </location>
</feature>
<comment type="similarity">
    <text evidence="1">Belongs to the transposase 11 family.</text>
</comment>
<keyword evidence="4" id="KW-0233">DNA recombination</keyword>
<dbReference type="EMBL" id="CP002565">
    <property type="protein sequence ID" value="AEB68722.1"/>
    <property type="molecule type" value="Genomic_DNA"/>
</dbReference>
<dbReference type="InParanoid" id="F4BSV9"/>
<dbReference type="KEGG" id="mcj:MCON_2209"/>
<evidence type="ECO:0000313" key="13">
    <source>
        <dbReference type="Proteomes" id="UP000007807"/>
    </source>
</evidence>
<dbReference type="GO" id="GO:0004803">
    <property type="term" value="F:transposase activity"/>
    <property type="evidence" value="ECO:0007669"/>
    <property type="project" value="InterPro"/>
</dbReference>
<dbReference type="Gene3D" id="3.90.350.10">
    <property type="entry name" value="Transposase Inhibitor Protein From Tn5, Chain A, domain 1"/>
    <property type="match status" value="1"/>
</dbReference>
<keyword evidence="2" id="KW-0815">Transposition</keyword>
<dbReference type="KEGG" id="mcj:MCON_1657"/>
<evidence type="ECO:0000256" key="1">
    <source>
        <dbReference type="ARBA" id="ARBA00010075"/>
    </source>
</evidence>
<keyword evidence="13" id="KW-1185">Reference proteome</keyword>
<dbReference type="EMBL" id="CP002565">
    <property type="protein sequence ID" value="AEB68069.1"/>
    <property type="molecule type" value="Genomic_DNA"/>
</dbReference>
<dbReference type="GO" id="GO:0006313">
    <property type="term" value="P:DNA transposition"/>
    <property type="evidence" value="ECO:0007669"/>
    <property type="project" value="InterPro"/>
</dbReference>
<protein>
    <submittedName>
        <fullName evidence="9">Transposase, IS4 family</fullName>
    </submittedName>
</protein>
<evidence type="ECO:0000313" key="9">
    <source>
        <dbReference type="EMBL" id="AEB68069.1"/>
    </source>
</evidence>